<dbReference type="Proteomes" id="UP000294614">
    <property type="component" value="Unassembled WGS sequence"/>
</dbReference>
<reference evidence="1 2" key="1">
    <citation type="submission" date="2019-03" db="EMBL/GenBank/DDBJ databases">
        <title>Genomic Encyclopedia of Type Strains, Phase IV (KMG-IV): sequencing the most valuable type-strain genomes for metagenomic binning, comparative biology and taxonomic classification.</title>
        <authorList>
            <person name="Goeker M."/>
        </authorList>
    </citation>
    <scope>NUCLEOTIDE SEQUENCE [LARGE SCALE GENOMIC DNA]</scope>
    <source>
        <strain evidence="1 2">DSM 24984</strain>
    </source>
</reference>
<proteinExistence type="predicted"/>
<name>A0A4R1KFN2_9BACT</name>
<evidence type="ECO:0000313" key="2">
    <source>
        <dbReference type="Proteomes" id="UP000294614"/>
    </source>
</evidence>
<dbReference type="EMBL" id="SMGG01000003">
    <property type="protein sequence ID" value="TCK62119.1"/>
    <property type="molecule type" value="Genomic_DNA"/>
</dbReference>
<organism evidence="1 2">
    <name type="scientific">Seleniivibrio woodruffii</name>
    <dbReference type="NCBI Taxonomy" id="1078050"/>
    <lineage>
        <taxon>Bacteria</taxon>
        <taxon>Pseudomonadati</taxon>
        <taxon>Deferribacterota</taxon>
        <taxon>Deferribacteres</taxon>
        <taxon>Deferribacterales</taxon>
        <taxon>Geovibrionaceae</taxon>
        <taxon>Seleniivibrio</taxon>
    </lineage>
</organism>
<dbReference type="AlphaFoldDB" id="A0A4R1KFN2"/>
<dbReference type="OrthoDB" id="5325062at2"/>
<protein>
    <submittedName>
        <fullName evidence="1">Uncharacterized protein</fullName>
    </submittedName>
</protein>
<evidence type="ECO:0000313" key="1">
    <source>
        <dbReference type="EMBL" id="TCK62119.1"/>
    </source>
</evidence>
<accession>A0A4R1KFN2</accession>
<comment type="caution">
    <text evidence="1">The sequence shown here is derived from an EMBL/GenBank/DDBJ whole genome shotgun (WGS) entry which is preliminary data.</text>
</comment>
<keyword evidence="2" id="KW-1185">Reference proteome</keyword>
<gene>
    <name evidence="1" type="ORF">C8D98_0629</name>
</gene>
<dbReference type="RefSeq" id="WP_132871934.1">
    <property type="nucleotide sequence ID" value="NZ_SMGG01000003.1"/>
</dbReference>
<sequence length="129" mass="14818">MKTKDIQSMLGVSPSTFFEWNKPGNQKNQLAKLLKNLDSENVQKILNAPPKKPKPLMLLSTVNASIGDKKKHFTLISLKKIFYKKTELTQLEKYALKTIKNEALSSELKDFASYYKIPVKRINEKLGKY</sequence>